<gene>
    <name evidence="5" type="ORF">BGZ80_002794</name>
</gene>
<proteinExistence type="inferred from homology"/>
<comment type="similarity">
    <text evidence="4">Belongs to the DONSON family.</text>
</comment>
<evidence type="ECO:0000256" key="2">
    <source>
        <dbReference type="ARBA" id="ARBA00022473"/>
    </source>
</evidence>
<evidence type="ECO:0000256" key="3">
    <source>
        <dbReference type="ARBA" id="ARBA00023242"/>
    </source>
</evidence>
<reference evidence="5" key="1">
    <citation type="journal article" date="2020" name="Fungal Divers.">
        <title>Resolving the Mortierellaceae phylogeny through synthesis of multi-gene phylogenetics and phylogenomics.</title>
        <authorList>
            <person name="Vandepol N."/>
            <person name="Liber J."/>
            <person name="Desiro A."/>
            <person name="Na H."/>
            <person name="Kennedy M."/>
            <person name="Barry K."/>
            <person name="Grigoriev I.V."/>
            <person name="Miller A.N."/>
            <person name="O'Donnell K."/>
            <person name="Stajich J.E."/>
            <person name="Bonito G."/>
        </authorList>
    </citation>
    <scope>NUCLEOTIDE SEQUENCE</scope>
    <source>
        <strain evidence="5">NRRL 2769</strain>
    </source>
</reference>
<dbReference type="PANTHER" id="PTHR12972">
    <property type="entry name" value="DOWNSTREAM NEIGHBOR OF SON"/>
    <property type="match status" value="1"/>
</dbReference>
<accession>A0A9P6MP25</accession>
<protein>
    <submittedName>
        <fullName evidence="5">Uncharacterized protein</fullName>
    </submittedName>
</protein>
<dbReference type="GO" id="GO:0033260">
    <property type="term" value="P:nuclear DNA replication"/>
    <property type="evidence" value="ECO:0007669"/>
    <property type="project" value="TreeGrafter"/>
</dbReference>
<keyword evidence="3" id="KW-0539">Nucleus</keyword>
<evidence type="ECO:0000256" key="1">
    <source>
        <dbReference type="ARBA" id="ARBA00004123"/>
    </source>
</evidence>
<dbReference type="Proteomes" id="UP000703661">
    <property type="component" value="Unassembled WGS sequence"/>
</dbReference>
<organism evidence="5 6">
    <name type="scientific">Entomortierella chlamydospora</name>
    <dbReference type="NCBI Taxonomy" id="101097"/>
    <lineage>
        <taxon>Eukaryota</taxon>
        <taxon>Fungi</taxon>
        <taxon>Fungi incertae sedis</taxon>
        <taxon>Mucoromycota</taxon>
        <taxon>Mortierellomycotina</taxon>
        <taxon>Mortierellomycetes</taxon>
        <taxon>Mortierellales</taxon>
        <taxon>Mortierellaceae</taxon>
        <taxon>Entomortierella</taxon>
    </lineage>
</organism>
<keyword evidence="6" id="KW-1185">Reference proteome</keyword>
<evidence type="ECO:0000256" key="4">
    <source>
        <dbReference type="ARBA" id="ARBA00025806"/>
    </source>
</evidence>
<dbReference type="InterPro" id="IPR024861">
    <property type="entry name" value="Donson"/>
</dbReference>
<dbReference type="PANTHER" id="PTHR12972:SF0">
    <property type="entry name" value="PROTEIN DOWNSTREAM NEIGHBOR OF SON"/>
    <property type="match status" value="1"/>
</dbReference>
<sequence>MSSEIEATLTNSTPGLREVLEREEIKFERLPNTARKTTIHNFSSKHDLENFDEDDMESISKSTESKALLLQPENHNLSDNLLFKGSLDVHGLFSYLLNLKPSYEDGFLHQSPNLIARVPFHHAALKRAQISKCRVVSRHTEGTDKMQTEFRVDVQGTLLPTSVNEFHRVFAGQQRATGYTCVASSEPRSLGLNLRPLLNDQTKSPEIPPFVSPKALDQLRYNHSLKQFSWLP</sequence>
<comment type="subcellular location">
    <subcellularLocation>
        <location evidence="1">Nucleus</location>
    </subcellularLocation>
</comment>
<evidence type="ECO:0000313" key="5">
    <source>
        <dbReference type="EMBL" id="KAG0009050.1"/>
    </source>
</evidence>
<dbReference type="EMBL" id="JAAAID010001704">
    <property type="protein sequence ID" value="KAG0009050.1"/>
    <property type="molecule type" value="Genomic_DNA"/>
</dbReference>
<comment type="caution">
    <text evidence="5">The sequence shown here is derived from an EMBL/GenBank/DDBJ whole genome shotgun (WGS) entry which is preliminary data.</text>
</comment>
<dbReference type="AlphaFoldDB" id="A0A9P6MP25"/>
<evidence type="ECO:0000313" key="6">
    <source>
        <dbReference type="Proteomes" id="UP000703661"/>
    </source>
</evidence>
<name>A0A9P6MP25_9FUNG</name>
<dbReference type="GO" id="GO:0005634">
    <property type="term" value="C:nucleus"/>
    <property type="evidence" value="ECO:0007669"/>
    <property type="project" value="UniProtKB-SubCell"/>
</dbReference>
<keyword evidence="2" id="KW-0217">Developmental protein</keyword>